<name>A0A7Z2JJL2_9BURK</name>
<feature type="transmembrane region" description="Helical" evidence="1">
    <location>
        <begin position="248"/>
        <end position="267"/>
    </location>
</feature>
<organism evidence="3 4">
    <name type="scientific">Paraburkholderia acidisoli</name>
    <dbReference type="NCBI Taxonomy" id="2571748"/>
    <lineage>
        <taxon>Bacteria</taxon>
        <taxon>Pseudomonadati</taxon>
        <taxon>Pseudomonadota</taxon>
        <taxon>Betaproteobacteria</taxon>
        <taxon>Burkholderiales</taxon>
        <taxon>Burkholderiaceae</taxon>
        <taxon>Paraburkholderia</taxon>
    </lineage>
</organism>
<keyword evidence="1" id="KW-0812">Transmembrane</keyword>
<dbReference type="InterPro" id="IPR039393">
    <property type="entry name" value="Rhizopine-oxygenase-like"/>
</dbReference>
<dbReference type="InterPro" id="IPR012171">
    <property type="entry name" value="Fatty_acid_desaturase"/>
</dbReference>
<dbReference type="GO" id="GO:0016020">
    <property type="term" value="C:membrane"/>
    <property type="evidence" value="ECO:0007669"/>
    <property type="project" value="TreeGrafter"/>
</dbReference>
<dbReference type="RefSeq" id="WP_158958699.1">
    <property type="nucleotide sequence ID" value="NZ_CP046916.1"/>
</dbReference>
<feature type="domain" description="Fatty acid desaturase" evidence="2">
    <location>
        <begin position="83"/>
        <end position="322"/>
    </location>
</feature>
<dbReference type="GO" id="GO:0008610">
    <property type="term" value="P:lipid biosynthetic process"/>
    <property type="evidence" value="ECO:0007669"/>
    <property type="project" value="UniProtKB-ARBA"/>
</dbReference>
<reference evidence="3 4" key="1">
    <citation type="submission" date="2019-12" db="EMBL/GenBank/DDBJ databases">
        <title>Paraburkholderia acidiphila 7Q-K02 sp. nov and Paraburkholderia acidisoli DHF22 sp. nov., two strains isolated from forest soil.</title>
        <authorList>
            <person name="Gao Z."/>
            <person name="Qiu L."/>
        </authorList>
    </citation>
    <scope>NUCLEOTIDE SEQUENCE [LARGE SCALE GENOMIC DNA]</scope>
    <source>
        <strain evidence="3 4">DHF22</strain>
    </source>
</reference>
<sequence>MCGKAQETTVANHADYQLVGGAGERARAAGLVNAEWYKCAVPRPLMKQLMQRSDARAIRDTAIWYAAILASAVLAGCLWHRHSWWAVPAFLLYGTLYCSPADSRWHEAGHGTAFKTRWMNDVLYQVASFQIFRRATVWRWSHARHHTDTLVVGRDPEIAAPRPTDWLSLALNVFAIKHVAKELPGTIAAARGKIGAEERSFVPETEWPKVRREARITLCVYALVIAACIGFRSILPLLYIGLPSLYGAWLYVYFGLTQHAGMPENVLDHRRNCRTVRMNPVFRFLYWNMNYHVEHHMFPMVPFHALPRLHEVVKADMPPPYASTLAAYAEIIPALVRQTRDPAYCVARPVPGEA</sequence>
<accession>A0A7Z2JJL2</accession>
<proteinExistence type="predicted"/>
<evidence type="ECO:0000256" key="1">
    <source>
        <dbReference type="SAM" id="Phobius"/>
    </source>
</evidence>
<dbReference type="Proteomes" id="UP000433577">
    <property type="component" value="Chromosome 4"/>
</dbReference>
<dbReference type="KEGG" id="pacs:FAZ98_33005"/>
<dbReference type="OrthoDB" id="9800167at2"/>
<evidence type="ECO:0000313" key="3">
    <source>
        <dbReference type="EMBL" id="QGZ66906.1"/>
    </source>
</evidence>
<dbReference type="Pfam" id="PF00487">
    <property type="entry name" value="FA_desaturase"/>
    <property type="match status" value="1"/>
</dbReference>
<dbReference type="AlphaFoldDB" id="A0A7Z2JJL2"/>
<dbReference type="InterPro" id="IPR005804">
    <property type="entry name" value="FA_desaturase_dom"/>
</dbReference>
<dbReference type="EMBL" id="CP046916">
    <property type="protein sequence ID" value="QGZ66906.1"/>
    <property type="molecule type" value="Genomic_DNA"/>
</dbReference>
<dbReference type="GO" id="GO:0016717">
    <property type="term" value="F:oxidoreductase activity, acting on paired donors, with oxidation of a pair of donors resulting in the reduction of molecular oxygen to two molecules of water"/>
    <property type="evidence" value="ECO:0007669"/>
    <property type="project" value="TreeGrafter"/>
</dbReference>
<keyword evidence="4" id="KW-1185">Reference proteome</keyword>
<dbReference type="CDD" id="cd03511">
    <property type="entry name" value="Rhizopine-oxygenase-like"/>
    <property type="match status" value="1"/>
</dbReference>
<dbReference type="PANTHER" id="PTHR19353">
    <property type="entry name" value="FATTY ACID DESATURASE 2"/>
    <property type="match status" value="1"/>
</dbReference>
<feature type="transmembrane region" description="Helical" evidence="1">
    <location>
        <begin position="218"/>
        <end position="242"/>
    </location>
</feature>
<gene>
    <name evidence="3" type="ORF">FAZ98_33005</name>
</gene>
<dbReference type="PANTHER" id="PTHR19353:SF19">
    <property type="entry name" value="DELTA(5) FATTY ACID DESATURASE C-RELATED"/>
    <property type="match status" value="1"/>
</dbReference>
<feature type="transmembrane region" description="Helical" evidence="1">
    <location>
        <begin position="62"/>
        <end position="79"/>
    </location>
</feature>
<protein>
    <submittedName>
        <fullName evidence="3">Fatty acid desaturase</fullName>
    </submittedName>
</protein>
<keyword evidence="1" id="KW-1133">Transmembrane helix</keyword>
<evidence type="ECO:0000313" key="4">
    <source>
        <dbReference type="Proteomes" id="UP000433577"/>
    </source>
</evidence>
<evidence type="ECO:0000259" key="2">
    <source>
        <dbReference type="Pfam" id="PF00487"/>
    </source>
</evidence>
<keyword evidence="1" id="KW-0472">Membrane</keyword>